<accession>A0A101CG79</accession>
<dbReference type="Gene3D" id="3.40.50.1820">
    <property type="entry name" value="alpha/beta hydrolase"/>
    <property type="match status" value="1"/>
</dbReference>
<dbReference type="InterPro" id="IPR029058">
    <property type="entry name" value="AB_hydrolase_fold"/>
</dbReference>
<protein>
    <recommendedName>
        <fullName evidence="3">Alpha/beta hydrolase fold-3 domain-containing protein</fullName>
    </recommendedName>
</protein>
<reference evidence="1 2" key="1">
    <citation type="submission" date="2015-10" db="EMBL/GenBank/DDBJ databases">
        <title>Genome sequence of Chryseobacterium greenlandense.</title>
        <authorList>
            <person name="Newman J."/>
            <person name="Fischer K."/>
            <person name="Miller J."/>
        </authorList>
    </citation>
    <scope>NUCLEOTIDE SEQUENCE [LARGE SCALE GENOMIC DNA]</scope>
    <source>
        <strain evidence="1 2">UMB34</strain>
    </source>
</reference>
<evidence type="ECO:0008006" key="3">
    <source>
        <dbReference type="Google" id="ProtNLM"/>
    </source>
</evidence>
<proteinExistence type="predicted"/>
<dbReference type="RefSeq" id="WP_059137135.1">
    <property type="nucleotide sequence ID" value="NZ_LMAI01000006.1"/>
</dbReference>
<sequence length="296" mass="34445">MIKNFLLLIFVLFGLNINAQKIKNREVREKNYELRIADQQRAVLVLFPCFGCDIEHTKREAKFLDSLDRDFISVLFLNFNQKLFLKESEKIEYAGFLNSVFESNGIDKNEVHIGGFSSGGNLAILLSNYLLETKNAIQPKGVFAIDSPVDLEKLYHDAEKDLRKNSDPEAVEEAPFLIKFLDDNLGNPKKNINKYKIYSPYLISQNFTENIKYLKDIKTLFYCEPDLDFQRNRKKRKYEDLNAYQLEKLHEALGNLGSNHTEFYMTNGRGIRANGDKNPHSWSLIKARELFLWLIN</sequence>
<evidence type="ECO:0000313" key="2">
    <source>
        <dbReference type="Proteomes" id="UP000054388"/>
    </source>
</evidence>
<dbReference type="AlphaFoldDB" id="A0A101CG79"/>
<dbReference type="SUPFAM" id="SSF53474">
    <property type="entry name" value="alpha/beta-Hydrolases"/>
    <property type="match status" value="1"/>
</dbReference>
<comment type="caution">
    <text evidence="1">The sequence shown here is derived from an EMBL/GenBank/DDBJ whole genome shotgun (WGS) entry which is preliminary data.</text>
</comment>
<name>A0A101CG79_9FLAO</name>
<organism evidence="1 2">
    <name type="scientific">Chryseobacterium aquaticum subsp. greenlandense</name>
    <dbReference type="NCBI Taxonomy" id="345663"/>
    <lineage>
        <taxon>Bacteria</taxon>
        <taxon>Pseudomonadati</taxon>
        <taxon>Bacteroidota</taxon>
        <taxon>Flavobacteriia</taxon>
        <taxon>Flavobacteriales</taxon>
        <taxon>Weeksellaceae</taxon>
        <taxon>Chryseobacterium group</taxon>
        <taxon>Chryseobacterium</taxon>
    </lineage>
</organism>
<evidence type="ECO:0000313" key="1">
    <source>
        <dbReference type="EMBL" id="KUJ55639.1"/>
    </source>
</evidence>
<dbReference type="Proteomes" id="UP000054388">
    <property type="component" value="Unassembled WGS sequence"/>
</dbReference>
<gene>
    <name evidence="1" type="ORF">AR686_12585</name>
</gene>
<dbReference type="EMBL" id="LMAI01000006">
    <property type="protein sequence ID" value="KUJ55639.1"/>
    <property type="molecule type" value="Genomic_DNA"/>
</dbReference>